<evidence type="ECO:0000313" key="2">
    <source>
        <dbReference type="EMBL" id="VDP06022.1"/>
    </source>
</evidence>
<dbReference type="GO" id="GO:0032040">
    <property type="term" value="C:small-subunit processome"/>
    <property type="evidence" value="ECO:0007669"/>
    <property type="project" value="TreeGrafter"/>
</dbReference>
<dbReference type="InterPro" id="IPR013949">
    <property type="entry name" value="Utp6"/>
</dbReference>
<protein>
    <submittedName>
        <fullName evidence="4">Suf domain-containing protein</fullName>
    </submittedName>
</protein>
<organism evidence="4">
    <name type="scientific">Soboliphyme baturini</name>
    <dbReference type="NCBI Taxonomy" id="241478"/>
    <lineage>
        <taxon>Eukaryota</taxon>
        <taxon>Metazoa</taxon>
        <taxon>Ecdysozoa</taxon>
        <taxon>Nematoda</taxon>
        <taxon>Enoplea</taxon>
        <taxon>Dorylaimia</taxon>
        <taxon>Dioctophymatida</taxon>
        <taxon>Dioctophymatoidea</taxon>
        <taxon>Soboliphymatidae</taxon>
        <taxon>Soboliphyme</taxon>
    </lineage>
</organism>
<keyword evidence="3" id="KW-1185">Reference proteome</keyword>
<evidence type="ECO:0000259" key="1">
    <source>
        <dbReference type="Pfam" id="PF24892"/>
    </source>
</evidence>
<evidence type="ECO:0000313" key="3">
    <source>
        <dbReference type="Proteomes" id="UP000270296"/>
    </source>
</evidence>
<dbReference type="InterPro" id="IPR011990">
    <property type="entry name" value="TPR-like_helical_dom_sf"/>
</dbReference>
<dbReference type="Pfam" id="PF24892">
    <property type="entry name" value="UTP6_C"/>
    <property type="match status" value="1"/>
</dbReference>
<feature type="domain" description="U3 small nucleolar RNA-associated protein 6 homolog C-terminal" evidence="1">
    <location>
        <begin position="2"/>
        <end position="88"/>
    </location>
</feature>
<dbReference type="EMBL" id="UZAM01008699">
    <property type="protein sequence ID" value="VDP06022.1"/>
    <property type="molecule type" value="Genomic_DNA"/>
</dbReference>
<accession>A0A183IN18</accession>
<reference evidence="2 3" key="2">
    <citation type="submission" date="2018-11" db="EMBL/GenBank/DDBJ databases">
        <authorList>
            <consortium name="Pathogen Informatics"/>
        </authorList>
    </citation>
    <scope>NUCLEOTIDE SEQUENCE [LARGE SCALE GENOMIC DNA]</scope>
</reference>
<proteinExistence type="predicted"/>
<sequence>MQKLRQVYQRLASMKPNALEFYMKYLDLLESQFSETGSDIRKCYEDLLSEHGANNVDVWVKCIRFESEHAEGDLSRVPLIHKRALKYLNPHLVQDFVQKITLYGVGKLDVVK</sequence>
<dbReference type="GO" id="GO:0000462">
    <property type="term" value="P:maturation of SSU-rRNA from tricistronic rRNA transcript (SSU-rRNA, 5.8S rRNA, LSU-rRNA)"/>
    <property type="evidence" value="ECO:0007669"/>
    <property type="project" value="InterPro"/>
</dbReference>
<dbReference type="GO" id="GO:0030515">
    <property type="term" value="F:snoRNA binding"/>
    <property type="evidence" value="ECO:0007669"/>
    <property type="project" value="InterPro"/>
</dbReference>
<dbReference type="GO" id="GO:0034388">
    <property type="term" value="C:Pwp2p-containing subcomplex of 90S preribosome"/>
    <property type="evidence" value="ECO:0007669"/>
    <property type="project" value="TreeGrafter"/>
</dbReference>
<name>A0A183IN18_9BILA</name>
<dbReference type="WBParaSite" id="SBAD_0000521901-mRNA-1">
    <property type="protein sequence ID" value="SBAD_0000521901-mRNA-1"/>
    <property type="gene ID" value="SBAD_0000521901"/>
</dbReference>
<dbReference type="Proteomes" id="UP000270296">
    <property type="component" value="Unassembled WGS sequence"/>
</dbReference>
<dbReference type="SUPFAM" id="SSF48452">
    <property type="entry name" value="TPR-like"/>
    <property type="match status" value="1"/>
</dbReference>
<reference evidence="4" key="1">
    <citation type="submission" date="2016-06" db="UniProtKB">
        <authorList>
            <consortium name="WormBaseParasite"/>
        </authorList>
    </citation>
    <scope>IDENTIFICATION</scope>
</reference>
<dbReference type="InterPro" id="IPR056907">
    <property type="entry name" value="UTP6_C"/>
</dbReference>
<dbReference type="AlphaFoldDB" id="A0A183IN18"/>
<dbReference type="PANTHER" id="PTHR23271:SF1">
    <property type="entry name" value="U3 SMALL NUCLEOLAR RNA-ASSOCIATED PROTEIN 6 HOMOLOG"/>
    <property type="match status" value="1"/>
</dbReference>
<dbReference type="OrthoDB" id="28112at2759"/>
<dbReference type="Gene3D" id="1.25.40.10">
    <property type="entry name" value="Tetratricopeptide repeat domain"/>
    <property type="match status" value="1"/>
</dbReference>
<dbReference type="PANTHER" id="PTHR23271">
    <property type="entry name" value="HEPATOCELLULAR CARCINOMA-ASSOCIATED ANTIGEN 66"/>
    <property type="match status" value="1"/>
</dbReference>
<evidence type="ECO:0000313" key="4">
    <source>
        <dbReference type="WBParaSite" id="SBAD_0000521901-mRNA-1"/>
    </source>
</evidence>
<gene>
    <name evidence="2" type="ORF">SBAD_LOCUS5014</name>
</gene>